<gene>
    <name evidence="1" type="ORF">NCGR_LOCUS66978</name>
</gene>
<organism evidence="1 2">
    <name type="scientific">Miscanthus lutarioriparius</name>
    <dbReference type="NCBI Taxonomy" id="422564"/>
    <lineage>
        <taxon>Eukaryota</taxon>
        <taxon>Viridiplantae</taxon>
        <taxon>Streptophyta</taxon>
        <taxon>Embryophyta</taxon>
        <taxon>Tracheophyta</taxon>
        <taxon>Spermatophyta</taxon>
        <taxon>Magnoliopsida</taxon>
        <taxon>Liliopsida</taxon>
        <taxon>Poales</taxon>
        <taxon>Poaceae</taxon>
        <taxon>PACMAD clade</taxon>
        <taxon>Panicoideae</taxon>
        <taxon>Andropogonodae</taxon>
        <taxon>Andropogoneae</taxon>
        <taxon>Saccharinae</taxon>
        <taxon>Miscanthus</taxon>
    </lineage>
</organism>
<evidence type="ECO:0000313" key="1">
    <source>
        <dbReference type="EMBL" id="CAD6342880.1"/>
    </source>
</evidence>
<dbReference type="Gene3D" id="2.40.10.120">
    <property type="match status" value="2"/>
</dbReference>
<dbReference type="AlphaFoldDB" id="A0A811SQR8"/>
<comment type="caution">
    <text evidence="1">The sequence shown here is derived from an EMBL/GenBank/DDBJ whole genome shotgun (WGS) entry which is preliminary data.</text>
</comment>
<dbReference type="Pfam" id="PF13365">
    <property type="entry name" value="Trypsin_2"/>
    <property type="match status" value="2"/>
</dbReference>
<dbReference type="PANTHER" id="PTHR18868:SF37">
    <property type="entry name" value="OS07G0665300 PROTEIN"/>
    <property type="match status" value="1"/>
</dbReference>
<dbReference type="PANTHER" id="PTHR18868">
    <property type="entry name" value="OS07G0665300 PROTEIN-RELATED"/>
    <property type="match status" value="1"/>
</dbReference>
<reference evidence="1" key="1">
    <citation type="submission" date="2020-10" db="EMBL/GenBank/DDBJ databases">
        <authorList>
            <person name="Han B."/>
            <person name="Lu T."/>
            <person name="Zhao Q."/>
            <person name="Huang X."/>
            <person name="Zhao Y."/>
        </authorList>
    </citation>
    <scope>NUCLEOTIDE SEQUENCE</scope>
</reference>
<proteinExistence type="predicted"/>
<accession>A0A811SQR8</accession>
<keyword evidence="2" id="KW-1185">Reference proteome</keyword>
<dbReference type="OrthoDB" id="4217619at2759"/>
<dbReference type="InterPro" id="IPR009003">
    <property type="entry name" value="Peptidase_S1_PA"/>
</dbReference>
<evidence type="ECO:0000313" key="2">
    <source>
        <dbReference type="Proteomes" id="UP000604825"/>
    </source>
</evidence>
<protein>
    <submittedName>
        <fullName evidence="1">Uncharacterized protein</fullName>
    </submittedName>
</protein>
<dbReference type="Proteomes" id="UP000604825">
    <property type="component" value="Unassembled WGS sequence"/>
</dbReference>
<sequence>MESQPIAGITWGETMLGVDLWFGMKNKRGDGCAGENDKHKKQKAHTTVHGDLIDVFEEQFGDLYDSGQGVWSEFSKGVASMLSESVVAVASFKGDKMVCSCSGIIILCKPLVTTLLTSASLVRSSHDESQIDHDLMVKVRNVHDQYWLGTVEHYDLDYDILLVNIQTPYLCVARLYHEVQLGPGSKVVAVGRVFNTKKLMAASGLVKDKRDISDQKECAISTCKISKVGIGGPLIDLDGNFHGMNLYGEGETPFLPTNIILECLKRFGLSRVGNRQGDYCTSGDGNVNGYQTDLDYPQDLVDTIHENLRSRSYPLPARMRVGLRLVNSFEEEFRPLDPCSEDFMNELNVELASKLSQCVVSLAAFNGKIRRFACSGILIKYGRCTSVLTSASLVRYSDDESKINDDLQIEVRLPNGQCVKGVLQCCCLEYNIAVIKITRFTDLCAIKLERRRQFKSGSKVVAIGRIFAQGKLTATHGMITDKLSKLDCEVLMVSTCKITKAGIGGPLVDFSGNFVGMNFCDDDETPFLPRNEIIMCLRRFRTKGTKAVGYIDESPRPNKWPVPEPYWSYTSDVKRLSLEEVMSRIPKFDWRSTFC</sequence>
<name>A0A811SQR8_9POAL</name>
<dbReference type="EMBL" id="CAJGYO010000621">
    <property type="protein sequence ID" value="CAD6342880.1"/>
    <property type="molecule type" value="Genomic_DNA"/>
</dbReference>
<dbReference type="SUPFAM" id="SSF50494">
    <property type="entry name" value="Trypsin-like serine proteases"/>
    <property type="match status" value="2"/>
</dbReference>